<sequence>MGSRSSTSSTATPP</sequence>
<reference evidence="1" key="1">
    <citation type="submission" date="2014-09" db="EMBL/GenBank/DDBJ databases">
        <authorList>
            <person name="Magalhaes I.L.F."/>
            <person name="Oliveira U."/>
            <person name="Santos F.R."/>
            <person name="Vidigal T.H.D.A."/>
            <person name="Brescovit A.D."/>
            <person name="Santos A.J."/>
        </authorList>
    </citation>
    <scope>NUCLEOTIDE SEQUENCE</scope>
    <source>
        <tissue evidence="1">Shoot tissue taken approximately 20 cm above the soil surface</tissue>
    </source>
</reference>
<protein>
    <submittedName>
        <fullName evidence="1">Uncharacterized protein</fullName>
    </submittedName>
</protein>
<evidence type="ECO:0000313" key="1">
    <source>
        <dbReference type="EMBL" id="JAD37852.1"/>
    </source>
</evidence>
<reference evidence="1" key="2">
    <citation type="journal article" date="2015" name="Data Brief">
        <title>Shoot transcriptome of the giant reed, Arundo donax.</title>
        <authorList>
            <person name="Barrero R.A."/>
            <person name="Guerrero F.D."/>
            <person name="Moolhuijzen P."/>
            <person name="Goolsby J.A."/>
            <person name="Tidwell J."/>
            <person name="Bellgard S.E."/>
            <person name="Bellgard M.I."/>
        </authorList>
    </citation>
    <scope>NUCLEOTIDE SEQUENCE</scope>
    <source>
        <tissue evidence="1">Shoot tissue taken approximately 20 cm above the soil surface</tissue>
    </source>
</reference>
<name>A0A0A8ZSP2_ARUDO</name>
<proteinExistence type="predicted"/>
<organism evidence="1">
    <name type="scientific">Arundo donax</name>
    <name type="common">Giant reed</name>
    <name type="synonym">Donax arundinaceus</name>
    <dbReference type="NCBI Taxonomy" id="35708"/>
    <lineage>
        <taxon>Eukaryota</taxon>
        <taxon>Viridiplantae</taxon>
        <taxon>Streptophyta</taxon>
        <taxon>Embryophyta</taxon>
        <taxon>Tracheophyta</taxon>
        <taxon>Spermatophyta</taxon>
        <taxon>Magnoliopsida</taxon>
        <taxon>Liliopsida</taxon>
        <taxon>Poales</taxon>
        <taxon>Poaceae</taxon>
        <taxon>PACMAD clade</taxon>
        <taxon>Arundinoideae</taxon>
        <taxon>Arundineae</taxon>
        <taxon>Arundo</taxon>
    </lineage>
</organism>
<accession>A0A0A8ZSP2</accession>
<dbReference type="EMBL" id="GBRH01260043">
    <property type="protein sequence ID" value="JAD37852.1"/>
    <property type="molecule type" value="Transcribed_RNA"/>
</dbReference>